<comment type="function">
    <text evidence="3 6">Allows the formation of correctly charged Asn-tRNA(Asn) or Gln-tRNA(Gln) through the transamidation of misacylated Asp-tRNA(Asn) or Glu-tRNA(Gln) in organisms which lack either or both of asparaginyl-tRNA or glutaminyl-tRNA synthetases. The reaction takes place in the presence of glutamine and ATP through an activated phospho-Asp-tRNA(Asn) or phospho-Glu-tRNA(Gln).</text>
</comment>
<dbReference type="PANTHER" id="PTHR15004">
    <property type="entry name" value="GLUTAMYL-TRNA(GLN) AMIDOTRANSFERASE SUBUNIT C, MITOCHONDRIAL"/>
    <property type="match status" value="1"/>
</dbReference>
<keyword evidence="6" id="KW-0436">Ligase</keyword>
<accession>A0ABT4I2K1</accession>
<keyword evidence="6" id="KW-0067">ATP-binding</keyword>
<organism evidence="7 8">
    <name type="scientific">Brevibacillus halotolerans</name>
    <dbReference type="NCBI Taxonomy" id="1507437"/>
    <lineage>
        <taxon>Bacteria</taxon>
        <taxon>Bacillati</taxon>
        <taxon>Bacillota</taxon>
        <taxon>Bacilli</taxon>
        <taxon>Bacillales</taxon>
        <taxon>Paenibacillaceae</taxon>
        <taxon>Brevibacillus</taxon>
    </lineage>
</organism>
<evidence type="ECO:0000313" key="8">
    <source>
        <dbReference type="Proteomes" id="UP001067708"/>
    </source>
</evidence>
<evidence type="ECO:0000256" key="5">
    <source>
        <dbReference type="ARBA" id="ARBA00047913"/>
    </source>
</evidence>
<comment type="catalytic activity">
    <reaction evidence="5 6">
        <text>L-glutamyl-tRNA(Gln) + L-glutamine + ATP + H2O = L-glutaminyl-tRNA(Gln) + L-glutamate + ADP + phosphate + H(+)</text>
        <dbReference type="Rhea" id="RHEA:17521"/>
        <dbReference type="Rhea" id="RHEA-COMP:9681"/>
        <dbReference type="Rhea" id="RHEA-COMP:9684"/>
        <dbReference type="ChEBI" id="CHEBI:15377"/>
        <dbReference type="ChEBI" id="CHEBI:15378"/>
        <dbReference type="ChEBI" id="CHEBI:29985"/>
        <dbReference type="ChEBI" id="CHEBI:30616"/>
        <dbReference type="ChEBI" id="CHEBI:43474"/>
        <dbReference type="ChEBI" id="CHEBI:58359"/>
        <dbReference type="ChEBI" id="CHEBI:78520"/>
        <dbReference type="ChEBI" id="CHEBI:78521"/>
        <dbReference type="ChEBI" id="CHEBI:456216"/>
    </reaction>
</comment>
<dbReference type="HAMAP" id="MF_00122">
    <property type="entry name" value="GatC"/>
    <property type="match status" value="1"/>
</dbReference>
<evidence type="ECO:0000256" key="4">
    <source>
        <dbReference type="ARBA" id="ARBA00047380"/>
    </source>
</evidence>
<comment type="caution">
    <text evidence="7">The sequence shown here is derived from an EMBL/GenBank/DDBJ whole genome shotgun (WGS) entry which is preliminary data.</text>
</comment>
<evidence type="ECO:0000256" key="2">
    <source>
        <dbReference type="ARBA" id="ARBA00011123"/>
    </source>
</evidence>
<keyword evidence="6" id="KW-0648">Protein biosynthesis</keyword>
<reference evidence="7" key="1">
    <citation type="submission" date="2022-09" db="EMBL/GenBank/DDBJ databases">
        <title>Genome analysis and characterization of larvicidal activity of Brevibacillus strains.</title>
        <authorList>
            <person name="Patrusheva E.V."/>
            <person name="Izotova A.O."/>
            <person name="Toshchakov S.V."/>
            <person name="Sineoky S.P."/>
        </authorList>
    </citation>
    <scope>NUCLEOTIDE SEQUENCE</scope>
    <source>
        <strain evidence="7">VKPM_B-13244</strain>
    </source>
</reference>
<comment type="similarity">
    <text evidence="1 6">Belongs to the GatC family.</text>
</comment>
<dbReference type="PANTHER" id="PTHR15004:SF0">
    <property type="entry name" value="GLUTAMYL-TRNA(GLN) AMIDOTRANSFERASE SUBUNIT C, MITOCHONDRIAL"/>
    <property type="match status" value="1"/>
</dbReference>
<dbReference type="Proteomes" id="UP001067708">
    <property type="component" value="Unassembled WGS sequence"/>
</dbReference>
<keyword evidence="8" id="KW-1185">Reference proteome</keyword>
<evidence type="ECO:0000256" key="6">
    <source>
        <dbReference type="HAMAP-Rule" id="MF_00122"/>
    </source>
</evidence>
<evidence type="ECO:0000313" key="7">
    <source>
        <dbReference type="EMBL" id="MCZ0833275.1"/>
    </source>
</evidence>
<proteinExistence type="inferred from homology"/>
<protein>
    <recommendedName>
        <fullName evidence="6">Aspartyl/glutamyl-tRNA(Asn/Gln) amidotransferase subunit C</fullName>
        <shortName evidence="6">Asp/Glu-ADT subunit C</shortName>
        <ecNumber evidence="6">6.3.5.-</ecNumber>
    </recommendedName>
</protein>
<dbReference type="EC" id="6.3.5.-" evidence="6"/>
<gene>
    <name evidence="6 7" type="primary">gatC</name>
    <name evidence="7" type="ORF">O0535_21420</name>
</gene>
<dbReference type="EMBL" id="JAPTNG010000021">
    <property type="protein sequence ID" value="MCZ0833275.1"/>
    <property type="molecule type" value="Genomic_DNA"/>
</dbReference>
<dbReference type="RefSeq" id="WP_258418282.1">
    <property type="nucleotide sequence ID" value="NZ_JAPTNG010000021.1"/>
</dbReference>
<comment type="catalytic activity">
    <reaction evidence="4 6">
        <text>L-aspartyl-tRNA(Asn) + L-glutamine + ATP + H2O = L-asparaginyl-tRNA(Asn) + L-glutamate + ADP + phosphate + 2 H(+)</text>
        <dbReference type="Rhea" id="RHEA:14513"/>
        <dbReference type="Rhea" id="RHEA-COMP:9674"/>
        <dbReference type="Rhea" id="RHEA-COMP:9677"/>
        <dbReference type="ChEBI" id="CHEBI:15377"/>
        <dbReference type="ChEBI" id="CHEBI:15378"/>
        <dbReference type="ChEBI" id="CHEBI:29985"/>
        <dbReference type="ChEBI" id="CHEBI:30616"/>
        <dbReference type="ChEBI" id="CHEBI:43474"/>
        <dbReference type="ChEBI" id="CHEBI:58359"/>
        <dbReference type="ChEBI" id="CHEBI:78515"/>
        <dbReference type="ChEBI" id="CHEBI:78516"/>
        <dbReference type="ChEBI" id="CHEBI:456216"/>
    </reaction>
</comment>
<dbReference type="NCBIfam" id="TIGR00135">
    <property type="entry name" value="gatC"/>
    <property type="match status" value="1"/>
</dbReference>
<dbReference type="InterPro" id="IPR036113">
    <property type="entry name" value="Asp/Glu-ADT_sf_sub_c"/>
</dbReference>
<sequence length="96" mass="10912">MSRISRQEVEHVAKLARLRLTEEEAERYTRELDAILDFAAQLNELDTTNVKPTSHAFDVRNVMRPDVNRPSVSNAEALCNAPDQEDGQFKVPAVFE</sequence>
<dbReference type="Gene3D" id="1.10.20.60">
    <property type="entry name" value="Glu-tRNAGln amidotransferase C subunit, N-terminal domain"/>
    <property type="match status" value="1"/>
</dbReference>
<dbReference type="InterPro" id="IPR003837">
    <property type="entry name" value="GatC"/>
</dbReference>
<dbReference type="Pfam" id="PF02686">
    <property type="entry name" value="GatC"/>
    <property type="match status" value="1"/>
</dbReference>
<name>A0ABT4I2K1_9BACL</name>
<evidence type="ECO:0000256" key="1">
    <source>
        <dbReference type="ARBA" id="ARBA00010757"/>
    </source>
</evidence>
<keyword evidence="6" id="KW-0547">Nucleotide-binding</keyword>
<evidence type="ECO:0000256" key="3">
    <source>
        <dbReference type="ARBA" id="ARBA00024799"/>
    </source>
</evidence>
<comment type="subunit">
    <text evidence="2 6">Heterotrimer of A, B and C subunits.</text>
</comment>
<dbReference type="SUPFAM" id="SSF141000">
    <property type="entry name" value="Glu-tRNAGln amidotransferase C subunit"/>
    <property type="match status" value="1"/>
</dbReference>